<evidence type="ECO:0000313" key="2">
    <source>
        <dbReference type="Proteomes" id="UP000003009"/>
    </source>
</evidence>
<evidence type="ECO:0000313" key="1">
    <source>
        <dbReference type="EMBL" id="EEP68029.1"/>
    </source>
</evidence>
<name>C4GJQ7_9NEIS</name>
<protein>
    <recommendedName>
        <fullName evidence="3">Phage protein GP46</fullName>
    </recommendedName>
</protein>
<evidence type="ECO:0008006" key="3">
    <source>
        <dbReference type="Google" id="ProtNLM"/>
    </source>
</evidence>
<keyword evidence="2" id="KW-1185">Reference proteome</keyword>
<comment type="caution">
    <text evidence="1">The sequence shown here is derived from an EMBL/GenBank/DDBJ whole genome shotgun (WGS) entry which is preliminary data.</text>
</comment>
<dbReference type="SUPFAM" id="SSF160719">
    <property type="entry name" value="gpW/gp25-like"/>
    <property type="match status" value="1"/>
</dbReference>
<sequence length="153" mass="17266">MDGNKQRQPETVYSFWLPFFGAKRCACLPCFAASYDASMDKELNPLTGDYTGRAVKNLQNAVYIRLRTPLGTWWADKSIGSLLHLLQREKDVARVGLLAEQYAMEALQPIVDDGRARQISVSATQPHNGWLLLRIRVETAQGGFDYNHRVPIV</sequence>
<dbReference type="Pfam" id="PF07409">
    <property type="entry name" value="GP46"/>
    <property type="match status" value="1"/>
</dbReference>
<dbReference type="InterPro" id="IPR010877">
    <property type="entry name" value="Phage_Mu_Gp46"/>
</dbReference>
<dbReference type="HOGENOM" id="CLU_144087_0_0_4"/>
<proteinExistence type="predicted"/>
<accession>C4GJQ7</accession>
<gene>
    <name evidence="1" type="ORF">GCWU000324_02280</name>
</gene>
<dbReference type="STRING" id="629741.GCWU000324_02280"/>
<organism evidence="1 2">
    <name type="scientific">Kingella oralis ATCC 51147</name>
    <dbReference type="NCBI Taxonomy" id="629741"/>
    <lineage>
        <taxon>Bacteria</taxon>
        <taxon>Pseudomonadati</taxon>
        <taxon>Pseudomonadota</taxon>
        <taxon>Betaproteobacteria</taxon>
        <taxon>Neisseriales</taxon>
        <taxon>Neisseriaceae</taxon>
        <taxon>Kingella</taxon>
    </lineage>
</organism>
<dbReference type="AlphaFoldDB" id="C4GJQ7"/>
<reference evidence="1" key="1">
    <citation type="submission" date="2009-04" db="EMBL/GenBank/DDBJ databases">
        <authorList>
            <person name="Weinstock G."/>
            <person name="Sodergren E."/>
            <person name="Clifton S."/>
            <person name="Fulton L."/>
            <person name="Fulton B."/>
            <person name="Courtney L."/>
            <person name="Fronick C."/>
            <person name="Harrison M."/>
            <person name="Strong C."/>
            <person name="Farmer C."/>
            <person name="Delahaunty K."/>
            <person name="Markovic C."/>
            <person name="Hall O."/>
            <person name="Minx P."/>
            <person name="Tomlinson C."/>
            <person name="Mitreva M."/>
            <person name="Nelson J."/>
            <person name="Hou S."/>
            <person name="Wollam A."/>
            <person name="Pepin K.H."/>
            <person name="Johnson M."/>
            <person name="Bhonagiri V."/>
            <person name="Nash W.E."/>
            <person name="Warren W."/>
            <person name="Chinwalla A."/>
            <person name="Mardis E.R."/>
            <person name="Wilson R.K."/>
        </authorList>
    </citation>
    <scope>NUCLEOTIDE SEQUENCE [LARGE SCALE GENOMIC DNA]</scope>
    <source>
        <strain evidence="1">ATCC 51147</strain>
    </source>
</reference>
<dbReference type="Proteomes" id="UP000003009">
    <property type="component" value="Unassembled WGS sequence"/>
</dbReference>
<dbReference type="EMBL" id="ACJW02000003">
    <property type="protein sequence ID" value="EEP68029.1"/>
    <property type="molecule type" value="Genomic_DNA"/>
</dbReference>